<sequence>MIRLVPLGTALLAVAGCSWLPDRTLVYQEAETAPRMEVPAGTWFSGFDDLYPIEHADQRLQVKDSHRGRFDAPQPPRVVAMAEPGTDDSTVPPPAQPRALLGRDGNGYPIIMLNSPFVWAWQYVGDALAKTPLKVDDRDREQGVFFVRVPSDLGVAVKQVQLKLSQTVNGTQVAVLNQTGTSLVEQDAGRIILERLHSAL</sequence>
<keyword evidence="3" id="KW-1185">Reference proteome</keyword>
<proteinExistence type="predicted"/>
<feature type="region of interest" description="Disordered" evidence="1">
    <location>
        <begin position="66"/>
        <end position="94"/>
    </location>
</feature>
<dbReference type="EMBL" id="JBGCUO010000001">
    <property type="protein sequence ID" value="MEY1662391.1"/>
    <property type="molecule type" value="Genomic_DNA"/>
</dbReference>
<accession>A0ABV4AHS7</accession>
<dbReference type="InterPro" id="IPR042268">
    <property type="entry name" value="BamC_C"/>
</dbReference>
<organism evidence="2 3">
    <name type="scientific">Isoalcanivorax beigongshangi</name>
    <dbReference type="NCBI Taxonomy" id="3238810"/>
    <lineage>
        <taxon>Bacteria</taxon>
        <taxon>Pseudomonadati</taxon>
        <taxon>Pseudomonadota</taxon>
        <taxon>Gammaproteobacteria</taxon>
        <taxon>Oceanospirillales</taxon>
        <taxon>Alcanivoracaceae</taxon>
        <taxon>Isoalcanivorax</taxon>
    </lineage>
</organism>
<reference evidence="2 3" key="1">
    <citation type="submission" date="2024-07" db="EMBL/GenBank/DDBJ databases">
        <authorList>
            <person name="Ren Q."/>
        </authorList>
    </citation>
    <scope>NUCLEOTIDE SEQUENCE [LARGE SCALE GENOMIC DNA]</scope>
    <source>
        <strain evidence="2 3">REN37</strain>
    </source>
</reference>
<protein>
    <submittedName>
        <fullName evidence="2">Outer membrane protein assembly factor BamC</fullName>
    </submittedName>
</protein>
<name>A0ABV4AHS7_9GAMM</name>
<gene>
    <name evidence="2" type="primary">bamC</name>
    <name evidence="2" type="ORF">AB5I84_09560</name>
</gene>
<dbReference type="RefSeq" id="WP_369455627.1">
    <property type="nucleotide sequence ID" value="NZ_JBGCUO010000001.1"/>
</dbReference>
<dbReference type="Gene3D" id="3.30.310.170">
    <property type="entry name" value="Outer membrane protein assembly factor BamC"/>
    <property type="match status" value="1"/>
</dbReference>
<comment type="caution">
    <text evidence="2">The sequence shown here is derived from an EMBL/GenBank/DDBJ whole genome shotgun (WGS) entry which is preliminary data.</text>
</comment>
<dbReference type="Pfam" id="PF06804">
    <property type="entry name" value="Lipoprotein_18"/>
    <property type="match status" value="1"/>
</dbReference>
<evidence type="ECO:0000313" key="3">
    <source>
        <dbReference type="Proteomes" id="UP001562065"/>
    </source>
</evidence>
<evidence type="ECO:0000256" key="1">
    <source>
        <dbReference type="SAM" id="MobiDB-lite"/>
    </source>
</evidence>
<evidence type="ECO:0000313" key="2">
    <source>
        <dbReference type="EMBL" id="MEY1662391.1"/>
    </source>
</evidence>
<dbReference type="PROSITE" id="PS51257">
    <property type="entry name" value="PROKAR_LIPOPROTEIN"/>
    <property type="match status" value="1"/>
</dbReference>
<dbReference type="Proteomes" id="UP001562065">
    <property type="component" value="Unassembled WGS sequence"/>
</dbReference>
<dbReference type="InterPro" id="IPR010653">
    <property type="entry name" value="NlpB/DapX"/>
</dbReference>